<feature type="transmembrane region" description="Helical" evidence="1">
    <location>
        <begin position="240"/>
        <end position="257"/>
    </location>
</feature>
<dbReference type="Pfam" id="PF01757">
    <property type="entry name" value="Acyl_transf_3"/>
    <property type="match status" value="1"/>
</dbReference>
<dbReference type="GO" id="GO:0000271">
    <property type="term" value="P:polysaccharide biosynthetic process"/>
    <property type="evidence" value="ECO:0007669"/>
    <property type="project" value="TreeGrafter"/>
</dbReference>
<feature type="transmembrane region" description="Helical" evidence="1">
    <location>
        <begin position="82"/>
        <end position="100"/>
    </location>
</feature>
<evidence type="ECO:0000313" key="3">
    <source>
        <dbReference type="EMBL" id="CAI3927714.1"/>
    </source>
</evidence>
<evidence type="ECO:0000313" key="4">
    <source>
        <dbReference type="EMBL" id="CAI3933280.1"/>
    </source>
</evidence>
<dbReference type="Proteomes" id="UP001154259">
    <property type="component" value="Unassembled WGS sequence"/>
</dbReference>
<feature type="transmembrane region" description="Helical" evidence="1">
    <location>
        <begin position="6"/>
        <end position="27"/>
    </location>
</feature>
<keyword evidence="3" id="KW-0012">Acyltransferase</keyword>
<dbReference type="PANTHER" id="PTHR23028:SF53">
    <property type="entry name" value="ACYL_TRANSF_3 DOMAIN-CONTAINING PROTEIN"/>
    <property type="match status" value="1"/>
</dbReference>
<feature type="transmembrane region" description="Helical" evidence="1">
    <location>
        <begin position="208"/>
        <end position="228"/>
    </location>
</feature>
<accession>A0A9W4TKV3</accession>
<feature type="transmembrane region" description="Helical" evidence="1">
    <location>
        <begin position="263"/>
        <end position="283"/>
    </location>
</feature>
<feature type="transmembrane region" description="Helical" evidence="1">
    <location>
        <begin position="180"/>
        <end position="202"/>
    </location>
</feature>
<feature type="transmembrane region" description="Helical" evidence="1">
    <location>
        <begin position="324"/>
        <end position="345"/>
    </location>
</feature>
<feature type="transmembrane region" description="Helical" evidence="1">
    <location>
        <begin position="290"/>
        <end position="312"/>
    </location>
</feature>
<evidence type="ECO:0000256" key="1">
    <source>
        <dbReference type="SAM" id="Phobius"/>
    </source>
</evidence>
<dbReference type="AlphaFoldDB" id="A0A9W4TKV3"/>
<dbReference type="Proteomes" id="UP001154255">
    <property type="component" value="Unassembled WGS sequence"/>
</dbReference>
<dbReference type="EMBL" id="CAMXCS010000001">
    <property type="protein sequence ID" value="CAI3933280.1"/>
    <property type="molecule type" value="Genomic_DNA"/>
</dbReference>
<keyword evidence="3" id="KW-0808">Transferase</keyword>
<evidence type="ECO:0000259" key="2">
    <source>
        <dbReference type="Pfam" id="PF01757"/>
    </source>
</evidence>
<keyword evidence="1" id="KW-1133">Transmembrane helix</keyword>
<keyword evidence="6" id="KW-1185">Reference proteome</keyword>
<dbReference type="RefSeq" id="WP_271789095.1">
    <property type="nucleotide sequence ID" value="NZ_CAMXCM010000001.1"/>
</dbReference>
<dbReference type="GO" id="GO:0016020">
    <property type="term" value="C:membrane"/>
    <property type="evidence" value="ECO:0007669"/>
    <property type="project" value="TreeGrafter"/>
</dbReference>
<comment type="caution">
    <text evidence="3">The sequence shown here is derived from an EMBL/GenBank/DDBJ whole genome shotgun (WGS) entry which is preliminary data.</text>
</comment>
<sequence length="405" mass="47239">MTYDAVGPLCIILLIMVVFLSLPIPLFRNIQVVQQRQDNRLYTIDGLRGYLAYFIVFLHATVWYNLISVHQFKGSEHTNVELLGTTGLCIFFMVSSFLFWTRWLNHQGKIQVIPFYIKRFFRIAPIYYLCILCLFIAVMSKTHWHLDVSIWSFIKQILSWLSFGLFSFPPINGYGLTSLLVMGVVWTIPYEWMLYLALPIIGVFSKNIWLSFWFAITLCVFTVLAQFYWKIHFIADNDMMPFASYAIGMLIATLKQMKWQPPLNDICGSFIMTGCIILLLIFCHKYPEPLMLFFCGVFFYCVVSGGSLFGLFKLPASQRMGRVSYSIYLCQGLILYFFSDTLIFVKQFMLRSIWHYWVAFLGECIILLIIACCLYIIVEKPCMDLGREIADKYIKNKRNKCVTTK</sequence>
<dbReference type="InterPro" id="IPR002656">
    <property type="entry name" value="Acyl_transf_3_dom"/>
</dbReference>
<feature type="transmembrane region" description="Helical" evidence="1">
    <location>
        <begin position="47"/>
        <end position="67"/>
    </location>
</feature>
<keyword evidence="1" id="KW-0472">Membrane</keyword>
<keyword evidence="1" id="KW-0812">Transmembrane</keyword>
<dbReference type="GO" id="GO:0016747">
    <property type="term" value="F:acyltransferase activity, transferring groups other than amino-acyl groups"/>
    <property type="evidence" value="ECO:0007669"/>
    <property type="project" value="InterPro"/>
</dbReference>
<proteinExistence type="predicted"/>
<feature type="transmembrane region" description="Helical" evidence="1">
    <location>
        <begin position="357"/>
        <end position="378"/>
    </location>
</feature>
<organism evidence="3 5">
    <name type="scientific">Commensalibacter communis</name>
    <dbReference type="NCBI Taxonomy" id="2972786"/>
    <lineage>
        <taxon>Bacteria</taxon>
        <taxon>Pseudomonadati</taxon>
        <taxon>Pseudomonadota</taxon>
        <taxon>Alphaproteobacteria</taxon>
        <taxon>Acetobacterales</taxon>
        <taxon>Acetobacteraceae</taxon>
    </lineage>
</organism>
<name>A0A9W4TKV3_9PROT</name>
<protein>
    <submittedName>
        <fullName evidence="3">Contains acyltransferase and SGNH-hydrolase domains (OafA)</fullName>
    </submittedName>
</protein>
<evidence type="ECO:0000313" key="6">
    <source>
        <dbReference type="Proteomes" id="UP001154259"/>
    </source>
</evidence>
<feature type="transmembrane region" description="Helical" evidence="1">
    <location>
        <begin position="120"/>
        <end position="138"/>
    </location>
</feature>
<gene>
    <name evidence="4" type="ORF">R53529_LOCUS657</name>
    <name evidence="3" type="ORF">R53530_LOCUS444</name>
</gene>
<dbReference type="InterPro" id="IPR050879">
    <property type="entry name" value="Acyltransferase_3"/>
</dbReference>
<dbReference type="PANTHER" id="PTHR23028">
    <property type="entry name" value="ACETYLTRANSFERASE"/>
    <property type="match status" value="1"/>
</dbReference>
<reference evidence="3" key="1">
    <citation type="submission" date="2022-10" db="EMBL/GenBank/DDBJ databases">
        <authorList>
            <person name="Botero Cardona J."/>
        </authorList>
    </citation>
    <scope>NUCLEOTIDE SEQUENCE</scope>
    <source>
        <strain evidence="3">LMG 31819</strain>
        <strain evidence="4">R-53529</strain>
    </source>
</reference>
<evidence type="ECO:0000313" key="5">
    <source>
        <dbReference type="Proteomes" id="UP001154255"/>
    </source>
</evidence>
<feature type="domain" description="Acyltransferase 3" evidence="2">
    <location>
        <begin position="42"/>
        <end position="375"/>
    </location>
</feature>
<dbReference type="EMBL" id="CAMXCM010000001">
    <property type="protein sequence ID" value="CAI3927714.1"/>
    <property type="molecule type" value="Genomic_DNA"/>
</dbReference>